<reference evidence="1 2" key="1">
    <citation type="journal article" date="2012" name="J. Bacteriol.">
        <title>Draft Genome Sequence of Salimicrobium sp. Strain MJ3, Isolated from Myulchi-Jeot, Korean Fermented Seafood.</title>
        <authorList>
            <person name="Lee S.H."/>
            <person name="Jung J.Y."/>
            <person name="Jeon C.O."/>
        </authorList>
    </citation>
    <scope>NUCLEOTIDE SEQUENCE [LARGE SCALE GENOMIC DNA]</scope>
    <source>
        <strain evidence="1 2">MJ3</strain>
    </source>
</reference>
<dbReference type="RefSeq" id="WP_008591944.1">
    <property type="nucleotide sequence ID" value="NZ_AMPQ01000040.1"/>
</dbReference>
<dbReference type="AlphaFoldDB" id="K2H4J4"/>
<sequence length="115" mass="13214">MAFTLLFLDEKYLFTALGLSTMTEDIDEIIETTLVFSNQHSVKRINQIIEEKGKKVLEEISSKFESMGGNNKRTISDSRDFIRRNIPLIDQVCTSLGYRSEKIYALSLAMICRKL</sequence>
<accession>K2H4J4</accession>
<evidence type="ECO:0000313" key="2">
    <source>
        <dbReference type="Proteomes" id="UP000011746"/>
    </source>
</evidence>
<organism evidence="1 2">
    <name type="scientific">Salimicrobium jeotgali</name>
    <dbReference type="NCBI Taxonomy" id="1230341"/>
    <lineage>
        <taxon>Bacteria</taxon>
        <taxon>Bacillati</taxon>
        <taxon>Bacillota</taxon>
        <taxon>Bacilli</taxon>
        <taxon>Bacillales</taxon>
        <taxon>Bacillaceae</taxon>
        <taxon>Salimicrobium</taxon>
    </lineage>
</organism>
<gene>
    <name evidence="1" type="ORF">MJ3_11800</name>
</gene>
<keyword evidence="2" id="KW-1185">Reference proteome</keyword>
<comment type="caution">
    <text evidence="1">The sequence shown here is derived from an EMBL/GenBank/DDBJ whole genome shotgun (WGS) entry which is preliminary data.</text>
</comment>
<dbReference type="EMBL" id="AMPQ01000040">
    <property type="protein sequence ID" value="EKE30800.1"/>
    <property type="molecule type" value="Genomic_DNA"/>
</dbReference>
<dbReference type="Proteomes" id="UP000011746">
    <property type="component" value="Unassembled WGS sequence"/>
</dbReference>
<evidence type="ECO:0000313" key="1">
    <source>
        <dbReference type="EMBL" id="EKE30800.1"/>
    </source>
</evidence>
<proteinExistence type="predicted"/>
<name>K2H4J4_9BACI</name>
<protein>
    <submittedName>
        <fullName evidence="1">Uncharacterized protein</fullName>
    </submittedName>
</protein>